<comment type="caution">
    <text evidence="2">The sequence shown here is derived from an EMBL/GenBank/DDBJ whole genome shotgun (WGS) entry which is preliminary data.</text>
</comment>
<proteinExistence type="predicted"/>
<reference evidence="2" key="1">
    <citation type="submission" date="2021-01" db="EMBL/GenBank/DDBJ databases">
        <title>Whole genome shotgun sequence of Planobispora takensis NBRC 109077.</title>
        <authorList>
            <person name="Komaki H."/>
            <person name="Tamura T."/>
        </authorList>
    </citation>
    <scope>NUCLEOTIDE SEQUENCE</scope>
    <source>
        <strain evidence="2">NBRC 109077</strain>
    </source>
</reference>
<dbReference type="EMBL" id="BOOK01000036">
    <property type="protein sequence ID" value="GII03101.1"/>
    <property type="molecule type" value="Genomic_DNA"/>
</dbReference>
<name>A0A8J3WUU6_9ACTN</name>
<feature type="region of interest" description="Disordered" evidence="1">
    <location>
        <begin position="1"/>
        <end position="20"/>
    </location>
</feature>
<feature type="compositionally biased region" description="Low complexity" evidence="1">
    <location>
        <begin position="1"/>
        <end position="15"/>
    </location>
</feature>
<dbReference type="Proteomes" id="UP000634476">
    <property type="component" value="Unassembled WGS sequence"/>
</dbReference>
<keyword evidence="3" id="KW-1185">Reference proteome</keyword>
<evidence type="ECO:0000313" key="3">
    <source>
        <dbReference type="Proteomes" id="UP000634476"/>
    </source>
</evidence>
<protein>
    <submittedName>
        <fullName evidence="2">Uncharacterized protein</fullName>
    </submittedName>
</protein>
<organism evidence="2 3">
    <name type="scientific">Planobispora takensis</name>
    <dbReference type="NCBI Taxonomy" id="1367882"/>
    <lineage>
        <taxon>Bacteria</taxon>
        <taxon>Bacillati</taxon>
        <taxon>Actinomycetota</taxon>
        <taxon>Actinomycetes</taxon>
        <taxon>Streptosporangiales</taxon>
        <taxon>Streptosporangiaceae</taxon>
        <taxon>Planobispora</taxon>
    </lineage>
</organism>
<accession>A0A8J3WUU6</accession>
<gene>
    <name evidence="2" type="ORF">Pta02_51090</name>
</gene>
<evidence type="ECO:0000313" key="2">
    <source>
        <dbReference type="EMBL" id="GII03101.1"/>
    </source>
</evidence>
<sequence length="106" mass="11869">MRSNSPAMRRPAAGAPGPPAELCWENVVIGEHLTVRREFDPPHPTTGHRVAEWHGRLIDNSRWGFSLRGDDGRRQGFFAWSIGPGYRQSVTRSPDPAQKSQRLPAD</sequence>
<evidence type="ECO:0000256" key="1">
    <source>
        <dbReference type="SAM" id="MobiDB-lite"/>
    </source>
</evidence>
<feature type="region of interest" description="Disordered" evidence="1">
    <location>
        <begin position="85"/>
        <end position="106"/>
    </location>
</feature>
<dbReference type="AlphaFoldDB" id="A0A8J3WUU6"/>